<dbReference type="InterPro" id="IPR011990">
    <property type="entry name" value="TPR-like_helical_dom_sf"/>
</dbReference>
<feature type="chain" id="PRO_5004788453" evidence="6">
    <location>
        <begin position="22"/>
        <end position="621"/>
    </location>
</feature>
<keyword evidence="4" id="KW-0472">Membrane</keyword>
<dbReference type="Pfam" id="PF07980">
    <property type="entry name" value="SusD_RagB"/>
    <property type="match status" value="1"/>
</dbReference>
<dbReference type="SUPFAM" id="SSF48452">
    <property type="entry name" value="TPR-like"/>
    <property type="match status" value="1"/>
</dbReference>
<dbReference type="InterPro" id="IPR033985">
    <property type="entry name" value="SusD-like_N"/>
</dbReference>
<feature type="domain" description="SusD-like N-terminal" evidence="8">
    <location>
        <begin position="26"/>
        <end position="201"/>
    </location>
</feature>
<comment type="similarity">
    <text evidence="2">Belongs to the SusD family.</text>
</comment>
<feature type="domain" description="RagB/SusD" evidence="7">
    <location>
        <begin position="317"/>
        <end position="620"/>
    </location>
</feature>
<dbReference type="PROSITE" id="PS51257">
    <property type="entry name" value="PROKAR_LIPOPROTEIN"/>
    <property type="match status" value="1"/>
</dbReference>
<proteinExistence type="inferred from homology"/>
<dbReference type="HOGENOM" id="CLU_015553_0_3_10"/>
<dbReference type="eggNOG" id="COG1435">
    <property type="taxonomic scope" value="Bacteria"/>
</dbReference>
<evidence type="ECO:0000313" key="9">
    <source>
        <dbReference type="EMBL" id="AHF16123.1"/>
    </source>
</evidence>
<gene>
    <name evidence="9" type="ORF">NIASO_15140</name>
</gene>
<evidence type="ECO:0000313" key="10">
    <source>
        <dbReference type="Proteomes" id="UP000003586"/>
    </source>
</evidence>
<keyword evidence="3 6" id="KW-0732">Signal</keyword>
<evidence type="ECO:0000256" key="2">
    <source>
        <dbReference type="ARBA" id="ARBA00006275"/>
    </source>
</evidence>
<dbReference type="RefSeq" id="WP_008586825.1">
    <property type="nucleotide sequence ID" value="NZ_CP007035.1"/>
</dbReference>
<evidence type="ECO:0000256" key="4">
    <source>
        <dbReference type="ARBA" id="ARBA00023136"/>
    </source>
</evidence>
<evidence type="ECO:0000256" key="1">
    <source>
        <dbReference type="ARBA" id="ARBA00004442"/>
    </source>
</evidence>
<feature type="signal peptide" evidence="6">
    <location>
        <begin position="1"/>
        <end position="21"/>
    </location>
</feature>
<dbReference type="InterPro" id="IPR012944">
    <property type="entry name" value="SusD_RagB_dom"/>
</dbReference>
<dbReference type="STRING" id="929713.NIASO_15140"/>
<keyword evidence="10" id="KW-1185">Reference proteome</keyword>
<dbReference type="OrthoDB" id="5694214at2"/>
<evidence type="ECO:0000256" key="3">
    <source>
        <dbReference type="ARBA" id="ARBA00022729"/>
    </source>
</evidence>
<accession>W0F2V0</accession>
<dbReference type="Proteomes" id="UP000003586">
    <property type="component" value="Chromosome"/>
</dbReference>
<dbReference type="KEGG" id="nso:NIASO_15140"/>
<organism evidence="9 10">
    <name type="scientific">Niabella soli DSM 19437</name>
    <dbReference type="NCBI Taxonomy" id="929713"/>
    <lineage>
        <taxon>Bacteria</taxon>
        <taxon>Pseudomonadati</taxon>
        <taxon>Bacteroidota</taxon>
        <taxon>Chitinophagia</taxon>
        <taxon>Chitinophagales</taxon>
        <taxon>Chitinophagaceae</taxon>
        <taxon>Niabella</taxon>
    </lineage>
</organism>
<protein>
    <submittedName>
        <fullName evidence="9">Carbohydrate-binding protein SusD</fullName>
    </submittedName>
</protein>
<sequence>MKKTNYINILFLLAASLVFTACNKGFLDTKPQSKFPSDVTWSDPALAQAFINGLYAGLYEGGFSEEMLSSFTDESIFTHAGRGINTAMEGNLNPSNTGLILAATDWGNMYNIIRMTNLALEGLATATFDNPSLKQKLEGEARLLRAYYYHQLLRFYGGVPLITKSYKLGDDFKMARNTYAEVSDFIVKQADTAYTLLKDKQMQRGDVSALMALALKSRQLLYDASDLHDIPTAKTKSTVLSGFAKPELLGFVSGDRMARWTAARDAAKKVLDEAGSGYKTNLTAPASFDDAKKNYLSIAMGGASKHPDADPSVTTTKESIFERTFSPDLNEGAQQHGLRQGPNGYNNWAGNTPIEELVDDYGMMDGTQFDWNNPAEKADPYVNREPRFYICFLYDGAPWKPRGRPEDPANQIQTGSYTINGTILPGLDTRQGPIENWNGSFTGYYFRKFIDPDPNLRDNSGRQYVPWPFFRYTEAMFNYIEACIELGQDDEARTWLNKIRYRAGMPAVTESGDALRQRYRREKRVEMVFEEQRYFDARRWMIPAQTIGRKAVYIQVTGVLKPGATAPSPYRKDKTLFDYTYTPVETNSLENRTWLDKMYFRPIRLDEQQKNSLLEQNPGYQ</sequence>
<evidence type="ECO:0000256" key="6">
    <source>
        <dbReference type="SAM" id="SignalP"/>
    </source>
</evidence>
<dbReference type="EMBL" id="CP007035">
    <property type="protein sequence ID" value="AHF16123.1"/>
    <property type="molecule type" value="Genomic_DNA"/>
</dbReference>
<dbReference type="GO" id="GO:0009279">
    <property type="term" value="C:cell outer membrane"/>
    <property type="evidence" value="ECO:0007669"/>
    <property type="project" value="UniProtKB-SubCell"/>
</dbReference>
<evidence type="ECO:0000259" key="7">
    <source>
        <dbReference type="Pfam" id="PF07980"/>
    </source>
</evidence>
<name>W0F2V0_9BACT</name>
<dbReference type="Gene3D" id="1.25.40.390">
    <property type="match status" value="1"/>
</dbReference>
<comment type="subcellular location">
    <subcellularLocation>
        <location evidence="1">Cell outer membrane</location>
    </subcellularLocation>
</comment>
<evidence type="ECO:0000256" key="5">
    <source>
        <dbReference type="ARBA" id="ARBA00023237"/>
    </source>
</evidence>
<dbReference type="Pfam" id="PF14322">
    <property type="entry name" value="SusD-like_3"/>
    <property type="match status" value="1"/>
</dbReference>
<dbReference type="AlphaFoldDB" id="W0F2V0"/>
<keyword evidence="5" id="KW-0998">Cell outer membrane</keyword>
<reference evidence="9 10" key="1">
    <citation type="submission" date="2013-12" db="EMBL/GenBank/DDBJ databases">
        <authorList>
            <consortium name="DOE Joint Genome Institute"/>
            <person name="Eisen J."/>
            <person name="Huntemann M."/>
            <person name="Han J."/>
            <person name="Chen A."/>
            <person name="Kyrpides N."/>
            <person name="Mavromatis K."/>
            <person name="Markowitz V."/>
            <person name="Palaniappan K."/>
            <person name="Ivanova N."/>
            <person name="Schaumberg A."/>
            <person name="Pati A."/>
            <person name="Liolios K."/>
            <person name="Nordberg H.P."/>
            <person name="Cantor M.N."/>
            <person name="Hua S.X."/>
            <person name="Woyke T."/>
        </authorList>
    </citation>
    <scope>NUCLEOTIDE SEQUENCE [LARGE SCALE GENOMIC DNA]</scope>
    <source>
        <strain evidence="10">DSM 19437</strain>
    </source>
</reference>
<evidence type="ECO:0000259" key="8">
    <source>
        <dbReference type="Pfam" id="PF14322"/>
    </source>
</evidence>